<evidence type="ECO:0000256" key="2">
    <source>
        <dbReference type="SAM" id="Phobius"/>
    </source>
</evidence>
<sequence>MHTTNSRWRRVPPILIGATLLAALSLAWSAYAITDLMRAGWFGLSVALAGDIAWITVLWAEYRGLTITVRGRTVEAAAVGLGIALGVAALLALHGHDEGSWGQGIAGPFVVLVGKAVWAYALASLRDPAALTSEQLAEIHDVMRQSEYTARLHHAQLEQLDRAADAEIARIKAEARITLARDDVDFEVTLKRINKRAEIERRTPLALGSPHVLGAAANDREHRPEQIASAPNAVAPNPPMNSANADREQPSMAAIVREQVARLPNNSDAVNAVMAIKPDANRESVAAAVRRARAKGDMKGGYA</sequence>
<evidence type="ECO:0000313" key="3">
    <source>
        <dbReference type="EMBL" id="MEU0706269.1"/>
    </source>
</evidence>
<feature type="transmembrane region" description="Helical" evidence="2">
    <location>
        <begin position="105"/>
        <end position="123"/>
    </location>
</feature>
<comment type="caution">
    <text evidence="3">The sequence shown here is derived from an EMBL/GenBank/DDBJ whole genome shotgun (WGS) entry which is preliminary data.</text>
</comment>
<feature type="compositionally biased region" description="Low complexity" evidence="1">
    <location>
        <begin position="229"/>
        <end position="244"/>
    </location>
</feature>
<reference evidence="3 4" key="1">
    <citation type="submission" date="2024-06" db="EMBL/GenBank/DDBJ databases">
        <title>The Natural Products Discovery Center: Release of the First 8490 Sequenced Strains for Exploring Actinobacteria Biosynthetic Diversity.</title>
        <authorList>
            <person name="Kalkreuter E."/>
            <person name="Kautsar S.A."/>
            <person name="Yang D."/>
            <person name="Bader C.D."/>
            <person name="Teijaro C.N."/>
            <person name="Fluegel L."/>
            <person name="Davis C.M."/>
            <person name="Simpson J.R."/>
            <person name="Lauterbach L."/>
            <person name="Steele A.D."/>
            <person name="Gui C."/>
            <person name="Meng S."/>
            <person name="Li G."/>
            <person name="Viehrig K."/>
            <person name="Ye F."/>
            <person name="Su P."/>
            <person name="Kiefer A.F."/>
            <person name="Nichols A."/>
            <person name="Cepeda A.J."/>
            <person name="Yan W."/>
            <person name="Fan B."/>
            <person name="Jiang Y."/>
            <person name="Adhikari A."/>
            <person name="Zheng C.-J."/>
            <person name="Schuster L."/>
            <person name="Cowan T.M."/>
            <person name="Smanski M.J."/>
            <person name="Chevrette M.G."/>
            <person name="De Carvalho L.P.S."/>
            <person name="Shen B."/>
        </authorList>
    </citation>
    <scope>NUCLEOTIDE SEQUENCE [LARGE SCALE GENOMIC DNA]</scope>
    <source>
        <strain evidence="3 4">NPDC006337</strain>
    </source>
</reference>
<proteinExistence type="predicted"/>
<feature type="region of interest" description="Disordered" evidence="1">
    <location>
        <begin position="229"/>
        <end position="248"/>
    </location>
</feature>
<evidence type="ECO:0000313" key="4">
    <source>
        <dbReference type="Proteomes" id="UP001550378"/>
    </source>
</evidence>
<organism evidence="3 4">
    <name type="scientific">Streptomyces lavendulocolor</name>
    <dbReference type="NCBI Taxonomy" id="67316"/>
    <lineage>
        <taxon>Bacteria</taxon>
        <taxon>Bacillati</taxon>
        <taxon>Actinomycetota</taxon>
        <taxon>Actinomycetes</taxon>
        <taxon>Kitasatosporales</taxon>
        <taxon>Streptomycetaceae</taxon>
        <taxon>Streptomyces</taxon>
    </lineage>
</organism>
<protein>
    <recommendedName>
        <fullName evidence="5">Protein spdB</fullName>
    </recommendedName>
</protein>
<name>A0ABV2VY98_9ACTN</name>
<gene>
    <name evidence="3" type="ORF">ABZ508_02670</name>
</gene>
<dbReference type="Proteomes" id="UP001550378">
    <property type="component" value="Unassembled WGS sequence"/>
</dbReference>
<keyword evidence="2" id="KW-0472">Membrane</keyword>
<feature type="transmembrane region" description="Helical" evidence="2">
    <location>
        <begin position="74"/>
        <end position="93"/>
    </location>
</feature>
<feature type="transmembrane region" description="Helical" evidence="2">
    <location>
        <begin position="39"/>
        <end position="62"/>
    </location>
</feature>
<evidence type="ECO:0008006" key="5">
    <source>
        <dbReference type="Google" id="ProtNLM"/>
    </source>
</evidence>
<keyword evidence="4" id="KW-1185">Reference proteome</keyword>
<accession>A0ABV2VY98</accession>
<dbReference type="EMBL" id="JBEXZR010000002">
    <property type="protein sequence ID" value="MEU0706269.1"/>
    <property type="molecule type" value="Genomic_DNA"/>
</dbReference>
<evidence type="ECO:0000256" key="1">
    <source>
        <dbReference type="SAM" id="MobiDB-lite"/>
    </source>
</evidence>
<keyword evidence="2" id="KW-0812">Transmembrane</keyword>
<keyword evidence="2" id="KW-1133">Transmembrane helix</keyword>
<dbReference type="RefSeq" id="WP_359658179.1">
    <property type="nucleotide sequence ID" value="NZ_JBEXZP010000290.1"/>
</dbReference>